<comment type="caution">
    <text evidence="2">The sequence shown here is derived from an EMBL/GenBank/DDBJ whole genome shotgun (WGS) entry which is preliminary data.</text>
</comment>
<evidence type="ECO:0000313" key="3">
    <source>
        <dbReference type="Proteomes" id="UP000236290"/>
    </source>
</evidence>
<evidence type="ECO:0000313" key="2">
    <source>
        <dbReference type="EMBL" id="PNP57640.1"/>
    </source>
</evidence>
<dbReference type="AlphaFoldDB" id="A0A2K0UIM1"/>
<dbReference type="OrthoDB" id="5416097at2759"/>
<dbReference type="Proteomes" id="UP000236290">
    <property type="component" value="Unassembled WGS sequence"/>
</dbReference>
<proteinExistence type="predicted"/>
<protein>
    <submittedName>
        <fullName evidence="2">Uncharacterized protein</fullName>
    </submittedName>
</protein>
<feature type="compositionally biased region" description="Acidic residues" evidence="1">
    <location>
        <begin position="151"/>
        <end position="171"/>
    </location>
</feature>
<reference evidence="2 3" key="1">
    <citation type="submission" date="2017-02" db="EMBL/GenBank/DDBJ databases">
        <title>Genomes of Trichoderma spp. with biocontrol activity.</title>
        <authorList>
            <person name="Gardiner D."/>
            <person name="Kazan K."/>
            <person name="Vos C."/>
            <person name="Harvey P."/>
        </authorList>
    </citation>
    <scope>NUCLEOTIDE SEQUENCE [LARGE SCALE GENOMIC DNA]</scope>
    <source>
        <strain evidence="2 3">Tr1</strain>
    </source>
</reference>
<dbReference type="EMBL" id="MTYI01000027">
    <property type="protein sequence ID" value="PNP57640.1"/>
    <property type="molecule type" value="Genomic_DNA"/>
</dbReference>
<gene>
    <name evidence="2" type="ORF">THARTR1_02638</name>
</gene>
<sequence>MALKPIGETGKDVVVQFHWLNQSEYKPDSDVTGGYIEVLTSQTGIRKNQPWGYMHAHRASGLSLDTGQTFVLRSENPDYMPSFELLKLSWDLSRVAAICGAAGEPWEPSDDEEYMDYYSEDETCSSVSEDNNYPDVLQWREEVEGGIEVGTDVEMETEEDGQPGDDSEGPS</sequence>
<evidence type="ECO:0000256" key="1">
    <source>
        <dbReference type="SAM" id="MobiDB-lite"/>
    </source>
</evidence>
<organism evidence="2 3">
    <name type="scientific">Trichoderma harzianum</name>
    <name type="common">Hypocrea lixii</name>
    <dbReference type="NCBI Taxonomy" id="5544"/>
    <lineage>
        <taxon>Eukaryota</taxon>
        <taxon>Fungi</taxon>
        <taxon>Dikarya</taxon>
        <taxon>Ascomycota</taxon>
        <taxon>Pezizomycotina</taxon>
        <taxon>Sordariomycetes</taxon>
        <taxon>Hypocreomycetidae</taxon>
        <taxon>Hypocreales</taxon>
        <taxon>Hypocreaceae</taxon>
        <taxon>Trichoderma</taxon>
    </lineage>
</organism>
<accession>A0A2K0UIM1</accession>
<feature type="region of interest" description="Disordered" evidence="1">
    <location>
        <begin position="149"/>
        <end position="171"/>
    </location>
</feature>
<name>A0A2K0UIM1_TRIHA</name>